<feature type="repeat" description="PPR" evidence="3">
    <location>
        <begin position="221"/>
        <end position="255"/>
    </location>
</feature>
<dbReference type="Pfam" id="PF13812">
    <property type="entry name" value="PPR_3"/>
    <property type="match status" value="1"/>
</dbReference>
<comment type="caution">
    <text evidence="4">The sequence shown here is derived from an EMBL/GenBank/DDBJ whole genome shotgun (WGS) entry which is preliminary data.</text>
</comment>
<dbReference type="PANTHER" id="PTHR46128:SF193">
    <property type="entry name" value="TETRATRICOPEPTIDE-LIKE HELICAL DOMAIN SUPERFAMILY"/>
    <property type="match status" value="1"/>
</dbReference>
<comment type="similarity">
    <text evidence="1">Belongs to the PPR family. P subfamily.</text>
</comment>
<evidence type="ECO:0000256" key="3">
    <source>
        <dbReference type="PROSITE-ProRule" id="PRU00708"/>
    </source>
</evidence>
<feature type="repeat" description="PPR" evidence="3">
    <location>
        <begin position="151"/>
        <end position="185"/>
    </location>
</feature>
<dbReference type="Pfam" id="PF01535">
    <property type="entry name" value="PPR"/>
    <property type="match status" value="4"/>
</dbReference>
<dbReference type="PANTHER" id="PTHR46128">
    <property type="entry name" value="MITOCHONDRIAL GROUP I INTRON SPLICING FACTOR CCM1"/>
    <property type="match status" value="1"/>
</dbReference>
<gene>
    <name evidence="4" type="ORF">PHJA_002288500</name>
</gene>
<dbReference type="AlphaFoldDB" id="A0A830D2I3"/>
<dbReference type="Proteomes" id="UP000653305">
    <property type="component" value="Unassembled WGS sequence"/>
</dbReference>
<evidence type="ECO:0000313" key="4">
    <source>
        <dbReference type="EMBL" id="GFQ01446.1"/>
    </source>
</evidence>
<evidence type="ECO:0000313" key="5">
    <source>
        <dbReference type="Proteomes" id="UP000653305"/>
    </source>
</evidence>
<evidence type="ECO:0000256" key="1">
    <source>
        <dbReference type="ARBA" id="ARBA00007626"/>
    </source>
</evidence>
<sequence length="434" mass="48573">MPNNVSVSEEGTERVCENYPENTFPAWGDNLSDEGEIYYLEERDEETLSNRILNLSKSNKVRSALALYRSMAFSDLLPDSHACNSLLSCLLRNGKLNDALKVFDLMKKSDIITCHTYSLVLKAVARAQSSDASLKIFEEAERDEKNKKYIDTIVCNTMIAIFAKTNNWIQAERIWRSLKENGLVGTLVTYRLLICIFVRCGQNELALDAYHEMIQNGLIPSDDAMQAIIGACTKEGKWNMALSIFRNMLNGKTKPSLITCNALINSLGKAGKVELAFKVYGLTKTLLGYSPDAYTWNALIGALNRANRYTDALRLFEGVKKDYGSVLNMHIYNTGLMSCQRLGLWERAMKIIWEMENSGLTVSVTSYNLVIGACEVARKPKSAPNGSLYNAAIQGMCLRSKTNLARKLYMKMQQIGLKPDGKTRALMLQNLPKG</sequence>
<dbReference type="InterPro" id="IPR011990">
    <property type="entry name" value="TPR-like_helical_dom_sf"/>
</dbReference>
<proteinExistence type="inferred from homology"/>
<dbReference type="InterPro" id="IPR002885">
    <property type="entry name" value="PPR_rpt"/>
</dbReference>
<dbReference type="EMBL" id="BMAC01000683">
    <property type="protein sequence ID" value="GFQ01446.1"/>
    <property type="molecule type" value="Genomic_DNA"/>
</dbReference>
<dbReference type="Pfam" id="PF13041">
    <property type="entry name" value="PPR_2"/>
    <property type="match status" value="2"/>
</dbReference>
<accession>A0A830D2I3</accession>
<feature type="repeat" description="PPR" evidence="3">
    <location>
        <begin position="186"/>
        <end position="220"/>
    </location>
</feature>
<reference evidence="4" key="1">
    <citation type="submission" date="2020-07" db="EMBL/GenBank/DDBJ databases">
        <title>Ethylene signaling mediates host invasion by parasitic plants.</title>
        <authorList>
            <person name="Yoshida S."/>
        </authorList>
    </citation>
    <scope>NUCLEOTIDE SEQUENCE</scope>
    <source>
        <strain evidence="4">Okayama</strain>
    </source>
</reference>
<feature type="repeat" description="PPR" evidence="3">
    <location>
        <begin position="328"/>
        <end position="362"/>
    </location>
</feature>
<protein>
    <submittedName>
        <fullName evidence="4">Pentatricopeptide repeat-containing protein at3g29290</fullName>
    </submittedName>
</protein>
<dbReference type="NCBIfam" id="TIGR00756">
    <property type="entry name" value="PPR"/>
    <property type="match status" value="6"/>
</dbReference>
<keyword evidence="2" id="KW-0677">Repeat</keyword>
<dbReference type="InterPro" id="IPR050872">
    <property type="entry name" value="PPR_P_subfamily"/>
</dbReference>
<dbReference type="Gene3D" id="1.25.40.10">
    <property type="entry name" value="Tetratricopeptide repeat domain"/>
    <property type="match status" value="4"/>
</dbReference>
<name>A0A830D2I3_9LAMI</name>
<feature type="repeat" description="PPR" evidence="3">
    <location>
        <begin position="385"/>
        <end position="419"/>
    </location>
</feature>
<organism evidence="4 5">
    <name type="scientific">Phtheirospermum japonicum</name>
    <dbReference type="NCBI Taxonomy" id="374723"/>
    <lineage>
        <taxon>Eukaryota</taxon>
        <taxon>Viridiplantae</taxon>
        <taxon>Streptophyta</taxon>
        <taxon>Embryophyta</taxon>
        <taxon>Tracheophyta</taxon>
        <taxon>Spermatophyta</taxon>
        <taxon>Magnoliopsida</taxon>
        <taxon>eudicotyledons</taxon>
        <taxon>Gunneridae</taxon>
        <taxon>Pentapetalae</taxon>
        <taxon>asterids</taxon>
        <taxon>lamiids</taxon>
        <taxon>Lamiales</taxon>
        <taxon>Orobanchaceae</taxon>
        <taxon>Orobanchaceae incertae sedis</taxon>
        <taxon>Phtheirospermum</taxon>
    </lineage>
</organism>
<dbReference type="OrthoDB" id="185373at2759"/>
<dbReference type="PROSITE" id="PS51375">
    <property type="entry name" value="PPR"/>
    <property type="match status" value="7"/>
</dbReference>
<keyword evidence="5" id="KW-1185">Reference proteome</keyword>
<feature type="repeat" description="PPR" evidence="3">
    <location>
        <begin position="79"/>
        <end position="113"/>
    </location>
</feature>
<evidence type="ECO:0000256" key="2">
    <source>
        <dbReference type="ARBA" id="ARBA00022737"/>
    </source>
</evidence>
<feature type="repeat" description="PPR" evidence="3">
    <location>
        <begin position="292"/>
        <end position="322"/>
    </location>
</feature>